<keyword evidence="5" id="KW-1185">Reference proteome</keyword>
<proteinExistence type="inferred from homology"/>
<dbReference type="AlphaFoldDB" id="A0A9Q3ZBZ1"/>
<sequence length="68" mass="7880">MKRQKRSREERAYSRGYQAGYKGKSKDFCPFDALQARSSWLNGWREGRVDQLHGLVGVAGIHNLKDLR</sequence>
<dbReference type="EMBL" id="JAJVKT010000003">
    <property type="protein sequence ID" value="MCE7507750.1"/>
    <property type="molecule type" value="Genomic_DNA"/>
</dbReference>
<dbReference type="KEGG" id="axe:P40_08630"/>
<dbReference type="InterPro" id="IPR023200">
    <property type="entry name" value="RMF_sf"/>
</dbReference>
<comment type="similarity">
    <text evidence="3">Belongs to the ribosome modulation factor family.</text>
</comment>
<accession>A0A9Q3ZBZ1</accession>
<keyword evidence="2 3" id="KW-0810">Translation regulation</keyword>
<dbReference type="Pfam" id="PF04957">
    <property type="entry name" value="RMF"/>
    <property type="match status" value="1"/>
</dbReference>
<evidence type="ECO:0000313" key="5">
    <source>
        <dbReference type="Proteomes" id="UP001107961"/>
    </source>
</evidence>
<evidence type="ECO:0000256" key="1">
    <source>
        <dbReference type="ARBA" id="ARBA00022490"/>
    </source>
</evidence>
<dbReference type="GeneID" id="94686495"/>
<dbReference type="GO" id="GO:0006417">
    <property type="term" value="P:regulation of translation"/>
    <property type="evidence" value="ECO:0007669"/>
    <property type="project" value="UniProtKB-UniRule"/>
</dbReference>
<dbReference type="HAMAP" id="MF_00919">
    <property type="entry name" value="RMF"/>
    <property type="match status" value="1"/>
</dbReference>
<gene>
    <name evidence="3 4" type="primary">rmf</name>
    <name evidence="4" type="ORF">LZG35_03820</name>
</gene>
<organism evidence="4 5">
    <name type="scientific">Alloalcanivorax xenomutans</name>
    <dbReference type="NCBI Taxonomy" id="1094342"/>
    <lineage>
        <taxon>Bacteria</taxon>
        <taxon>Pseudomonadati</taxon>
        <taxon>Pseudomonadota</taxon>
        <taxon>Gammaproteobacteria</taxon>
        <taxon>Oceanospirillales</taxon>
        <taxon>Alcanivoracaceae</taxon>
        <taxon>Alloalcanivorax</taxon>
    </lineage>
</organism>
<dbReference type="InterPro" id="IPR007040">
    <property type="entry name" value="Ribosome_modulation_factor"/>
</dbReference>
<comment type="subcellular location">
    <subcellularLocation>
        <location evidence="3">Cytoplasm</location>
    </subcellularLocation>
</comment>
<dbReference type="NCBIfam" id="NF011162">
    <property type="entry name" value="PRK14563.1"/>
    <property type="match status" value="1"/>
</dbReference>
<keyword evidence="1 3" id="KW-0963">Cytoplasm</keyword>
<dbReference type="NCBIfam" id="NF041886">
    <property type="entry name" value="Rmf_CrpP_fam"/>
    <property type="match status" value="1"/>
</dbReference>
<evidence type="ECO:0000256" key="2">
    <source>
        <dbReference type="ARBA" id="ARBA00022845"/>
    </source>
</evidence>
<comment type="function">
    <text evidence="3">During stationary phase, converts 70S ribosomes to an inactive dimeric form (100S ribosomes).</text>
</comment>
<reference evidence="4" key="1">
    <citation type="submission" date="2022-01" db="EMBL/GenBank/DDBJ databases">
        <authorList>
            <person name="Karlyshev A.V."/>
            <person name="Jaspars M."/>
        </authorList>
    </citation>
    <scope>NUCLEOTIDE SEQUENCE</scope>
    <source>
        <strain evidence="4">AGSA3-2</strain>
    </source>
</reference>
<comment type="caution">
    <text evidence="4">The sequence shown here is derived from an EMBL/GenBank/DDBJ whole genome shotgun (WGS) entry which is preliminary data.</text>
</comment>
<dbReference type="Gene3D" id="1.10.10.620">
    <property type="entry name" value="ribosome modulation factor like domain"/>
    <property type="match status" value="1"/>
</dbReference>
<dbReference type="Proteomes" id="UP001107961">
    <property type="component" value="Unassembled WGS sequence"/>
</dbReference>
<dbReference type="GO" id="GO:0005737">
    <property type="term" value="C:cytoplasm"/>
    <property type="evidence" value="ECO:0007669"/>
    <property type="project" value="UniProtKB-SubCell"/>
</dbReference>
<name>A0A9Q3ZBZ1_9GAMM</name>
<evidence type="ECO:0000256" key="3">
    <source>
        <dbReference type="HAMAP-Rule" id="MF_00919"/>
    </source>
</evidence>
<dbReference type="RefSeq" id="WP_022994432.1">
    <property type="nucleotide sequence ID" value="NZ_CBDDTQ010000001.1"/>
</dbReference>
<protein>
    <recommendedName>
        <fullName evidence="3">Ribosome modulation factor</fullName>
        <shortName evidence="3">RMF</shortName>
    </recommendedName>
</protein>
<evidence type="ECO:0000313" key="4">
    <source>
        <dbReference type="EMBL" id="MCE7507750.1"/>
    </source>
</evidence>